<feature type="signal peptide" evidence="2">
    <location>
        <begin position="1"/>
        <end position="27"/>
    </location>
</feature>
<keyword evidence="2" id="KW-0732">Signal</keyword>
<evidence type="ECO:0000256" key="2">
    <source>
        <dbReference type="SAM" id="SignalP"/>
    </source>
</evidence>
<comment type="caution">
    <text evidence="3">The sequence shown here is derived from an EMBL/GenBank/DDBJ whole genome shotgun (WGS) entry which is preliminary data.</text>
</comment>
<evidence type="ECO:0000313" key="3">
    <source>
        <dbReference type="EMBL" id="MET3694780.1"/>
    </source>
</evidence>
<dbReference type="Proteomes" id="UP001549145">
    <property type="component" value="Unassembled WGS sequence"/>
</dbReference>
<gene>
    <name evidence="3" type="ORF">ABID43_004343</name>
</gene>
<feature type="region of interest" description="Disordered" evidence="1">
    <location>
        <begin position="99"/>
        <end position="125"/>
    </location>
</feature>
<feature type="chain" id="PRO_5047065161" evidence="2">
    <location>
        <begin position="28"/>
        <end position="125"/>
    </location>
</feature>
<evidence type="ECO:0000256" key="1">
    <source>
        <dbReference type="SAM" id="MobiDB-lite"/>
    </source>
</evidence>
<protein>
    <submittedName>
        <fullName evidence="3">Uncharacterized protein</fullName>
    </submittedName>
</protein>
<reference evidence="3 4" key="1">
    <citation type="submission" date="2024-06" db="EMBL/GenBank/DDBJ databases">
        <title>Genomic Encyclopedia of Type Strains, Phase IV (KMG-IV): sequencing the most valuable type-strain genomes for metagenomic binning, comparative biology and taxonomic classification.</title>
        <authorList>
            <person name="Goeker M."/>
        </authorList>
    </citation>
    <scope>NUCLEOTIDE SEQUENCE [LARGE SCALE GENOMIC DNA]</scope>
    <source>
        <strain evidence="3 4">DSM 21331</strain>
    </source>
</reference>
<proteinExistence type="predicted"/>
<keyword evidence="4" id="KW-1185">Reference proteome</keyword>
<dbReference type="RefSeq" id="WP_354466070.1">
    <property type="nucleotide sequence ID" value="NZ_JBEPMM010000018.1"/>
</dbReference>
<dbReference type="EMBL" id="JBEPMM010000018">
    <property type="protein sequence ID" value="MET3694780.1"/>
    <property type="molecule type" value="Genomic_DNA"/>
</dbReference>
<accession>A0ABV2LA98</accession>
<organism evidence="3 4">
    <name type="scientific">Methylobacterium goesingense</name>
    <dbReference type="NCBI Taxonomy" id="243690"/>
    <lineage>
        <taxon>Bacteria</taxon>
        <taxon>Pseudomonadati</taxon>
        <taxon>Pseudomonadota</taxon>
        <taxon>Alphaproteobacteria</taxon>
        <taxon>Hyphomicrobiales</taxon>
        <taxon>Methylobacteriaceae</taxon>
        <taxon>Methylobacterium</taxon>
    </lineage>
</organism>
<evidence type="ECO:0000313" key="4">
    <source>
        <dbReference type="Proteomes" id="UP001549145"/>
    </source>
</evidence>
<sequence>MTTQNRAFRTLVLATLAAATLTGAVRADERSYVTPPLYREQARVTATVRPASELTTTPSIVAPATLADTVLADERSYVTPPLYREQARVTATVRPASELTTTPSLTPRAPETRRIVAEASETSAR</sequence>
<name>A0ABV2LA98_9HYPH</name>